<evidence type="ECO:0000313" key="1">
    <source>
        <dbReference type="EMBL" id="TWJ04311.1"/>
    </source>
</evidence>
<protein>
    <submittedName>
        <fullName evidence="1">Uncharacterized protein</fullName>
    </submittedName>
</protein>
<name>A0A562UGY4_9SPHI</name>
<sequence>MKRTIVTALCLLIFIALIFPVKTFAGFPIGKYRDIVVPSFSYYTQTDRYDINGNIVKGQPGARFSSYSTSLFFGYGITRRLDFIVNVPFVYQVNNLGKGNTVTSQGLGDLVAGLSYNLVNFNYKQYLSVQASGVIPLYSSNNGTSSLGLGDYGSEIKLMYCGSLLGKGYFNTELAYRRYFDLQGPNQFSYLLTMGYAVSKHNQISVDLYLFRSFSEDKAFNSNIYAERDYAFFKPQLNFGHQFTRRFSTFIGGYYVPYGINTGVGYGGSLIAVIKL</sequence>
<keyword evidence="2" id="KW-1185">Reference proteome</keyword>
<proteinExistence type="predicted"/>
<dbReference type="EMBL" id="VLLI01000001">
    <property type="protein sequence ID" value="TWJ04311.1"/>
    <property type="molecule type" value="Genomic_DNA"/>
</dbReference>
<organism evidence="1 2">
    <name type="scientific">Mucilaginibacter frigoritolerans</name>
    <dbReference type="NCBI Taxonomy" id="652788"/>
    <lineage>
        <taxon>Bacteria</taxon>
        <taxon>Pseudomonadati</taxon>
        <taxon>Bacteroidota</taxon>
        <taxon>Sphingobacteriia</taxon>
        <taxon>Sphingobacteriales</taxon>
        <taxon>Sphingobacteriaceae</taxon>
        <taxon>Mucilaginibacter</taxon>
    </lineage>
</organism>
<gene>
    <name evidence="1" type="ORF">JN11_00019</name>
</gene>
<accession>A0A562UGY4</accession>
<dbReference type="RefSeq" id="WP_144908432.1">
    <property type="nucleotide sequence ID" value="NZ_VLLI01000001.1"/>
</dbReference>
<dbReference type="Proteomes" id="UP000317010">
    <property type="component" value="Unassembled WGS sequence"/>
</dbReference>
<dbReference type="OrthoDB" id="9782650at2"/>
<comment type="caution">
    <text evidence="1">The sequence shown here is derived from an EMBL/GenBank/DDBJ whole genome shotgun (WGS) entry which is preliminary data.</text>
</comment>
<evidence type="ECO:0000313" key="2">
    <source>
        <dbReference type="Proteomes" id="UP000317010"/>
    </source>
</evidence>
<reference evidence="1 2" key="1">
    <citation type="submission" date="2019-07" db="EMBL/GenBank/DDBJ databases">
        <title>Genomic Encyclopedia of Archaeal and Bacterial Type Strains, Phase II (KMG-II): from individual species to whole genera.</title>
        <authorList>
            <person name="Goeker M."/>
        </authorList>
    </citation>
    <scope>NUCLEOTIDE SEQUENCE [LARGE SCALE GENOMIC DNA]</scope>
    <source>
        <strain evidence="1 2">ATCC BAA-1854</strain>
    </source>
</reference>
<dbReference type="AlphaFoldDB" id="A0A562UGY4"/>